<comment type="caution">
    <text evidence="1">The sequence shown here is derived from an EMBL/GenBank/DDBJ whole genome shotgun (WGS) entry which is preliminary data.</text>
</comment>
<sequence length="55" mass="6286">MSVKEGCEMAARSGIRKILFAHLFPKNPLAEYEKERALFPNVDSELASEDKLYEI</sequence>
<dbReference type="EMBL" id="VSSQ01134209">
    <property type="protein sequence ID" value="MPN59787.1"/>
    <property type="molecule type" value="Genomic_DNA"/>
</dbReference>
<reference evidence="1" key="1">
    <citation type="submission" date="2019-08" db="EMBL/GenBank/DDBJ databases">
        <authorList>
            <person name="Kucharzyk K."/>
            <person name="Murdoch R.W."/>
            <person name="Higgins S."/>
            <person name="Loffler F."/>
        </authorList>
    </citation>
    <scope>NUCLEOTIDE SEQUENCE</scope>
</reference>
<protein>
    <submittedName>
        <fullName evidence="1">Uncharacterized protein</fullName>
    </submittedName>
</protein>
<evidence type="ECO:0000313" key="1">
    <source>
        <dbReference type="EMBL" id="MPN59787.1"/>
    </source>
</evidence>
<gene>
    <name evidence="1" type="ORF">SDC9_207509</name>
</gene>
<dbReference type="AlphaFoldDB" id="A0A645J8S3"/>
<organism evidence="1">
    <name type="scientific">bioreactor metagenome</name>
    <dbReference type="NCBI Taxonomy" id="1076179"/>
    <lineage>
        <taxon>unclassified sequences</taxon>
        <taxon>metagenomes</taxon>
        <taxon>ecological metagenomes</taxon>
    </lineage>
</organism>
<proteinExistence type="predicted"/>
<name>A0A645J8S3_9ZZZZ</name>
<accession>A0A645J8S3</accession>